<name>A0A0E3RWV8_METMZ</name>
<gene>
    <name evidence="3" type="ORF">MSMAC_2679</name>
</gene>
<dbReference type="PATRIC" id="fig|1434113.4.peg.3363"/>
<evidence type="ECO:0000256" key="1">
    <source>
        <dbReference type="ARBA" id="ARBA00023118"/>
    </source>
</evidence>
<dbReference type="InterPro" id="IPR005537">
    <property type="entry name" value="RAMP_III_fam"/>
</dbReference>
<dbReference type="PANTHER" id="PTHR36700:SF1">
    <property type="entry name" value="CRISPR SYSTEM CMR SUBUNIT CMR4"/>
    <property type="match status" value="1"/>
</dbReference>
<proteinExistence type="predicted"/>
<dbReference type="RefSeq" id="WP_048042232.1">
    <property type="nucleotide sequence ID" value="NZ_CP009514.1"/>
</dbReference>
<feature type="domain" description="CRISPR type III-associated protein" evidence="2">
    <location>
        <begin position="10"/>
        <end position="312"/>
    </location>
</feature>
<dbReference type="EMBL" id="CP009514">
    <property type="protein sequence ID" value="AKB72569.1"/>
    <property type="molecule type" value="Genomic_DNA"/>
</dbReference>
<accession>A0A0E3RWV8</accession>
<organism evidence="3 4">
    <name type="scientific">Methanosarcina mazei C16</name>
    <dbReference type="NCBI Taxonomy" id="1434113"/>
    <lineage>
        <taxon>Archaea</taxon>
        <taxon>Methanobacteriati</taxon>
        <taxon>Methanobacteriota</taxon>
        <taxon>Stenosarchaea group</taxon>
        <taxon>Methanomicrobia</taxon>
        <taxon>Methanosarcinales</taxon>
        <taxon>Methanosarcinaceae</taxon>
        <taxon>Methanosarcina</taxon>
    </lineage>
</organism>
<sequence length="318" mass="35536">MFKKVKPFFLTVETPLHAGSGTDLGVVDLPIQRERHTGFPKLEGSGLKGGIREAFENDHAEIKVDSQMVKKSDKEIISLVFGPENGDDHGSAIGFTDARLLLFPVKSMKGVFAWVTCPKVLEHFITDLNLAEIKGIPELPGENTVPSGCKLLFEKNKVILEEYTFEVKKDEKEDETCSKLALWLSNNVIPEGNIFNYWKQKLQKDLVILSDDDFKDFVNLSTEVITRVKINNETGTVQTGALFTEEYLPSETILYSLILTSPVFVGKNKDKKIFVKKNGKNEEDLVMEYFVKGLPPVIQLGGNATIGKGIVRTRVMNP</sequence>
<dbReference type="AlphaFoldDB" id="A0A0E3RWV8"/>
<dbReference type="GeneID" id="24882686"/>
<keyword evidence="1" id="KW-0051">Antiviral defense</keyword>
<dbReference type="KEGG" id="mmac:MSMAC_2679"/>
<dbReference type="PANTHER" id="PTHR36700">
    <property type="entry name" value="CRISPR SYSTEM CMR SUBUNIT CMR4"/>
    <property type="match status" value="1"/>
</dbReference>
<reference evidence="3 4" key="1">
    <citation type="submission" date="2014-07" db="EMBL/GenBank/DDBJ databases">
        <title>Methanogenic archaea and the global carbon cycle.</title>
        <authorList>
            <person name="Henriksen J.R."/>
            <person name="Luke J."/>
            <person name="Reinhart S."/>
            <person name="Benedict M.N."/>
            <person name="Youngblut N.D."/>
            <person name="Metcalf M.E."/>
            <person name="Whitaker R.J."/>
            <person name="Metcalf W.W."/>
        </authorList>
    </citation>
    <scope>NUCLEOTIDE SEQUENCE [LARGE SCALE GENOMIC DNA]</scope>
    <source>
        <strain evidence="3 4">C16</strain>
    </source>
</reference>
<evidence type="ECO:0000313" key="4">
    <source>
        <dbReference type="Proteomes" id="UP000033071"/>
    </source>
</evidence>
<dbReference type="NCBIfam" id="TIGR02580">
    <property type="entry name" value="cas_RAMP_Cmr4"/>
    <property type="match status" value="1"/>
</dbReference>
<dbReference type="Proteomes" id="UP000033071">
    <property type="component" value="Chromosome"/>
</dbReference>
<evidence type="ECO:0000313" key="3">
    <source>
        <dbReference type="EMBL" id="AKB72569.1"/>
    </source>
</evidence>
<dbReference type="InterPro" id="IPR013410">
    <property type="entry name" value="CRISPR-assoc_RAMP_Cmr4"/>
</dbReference>
<dbReference type="Pfam" id="PF03787">
    <property type="entry name" value="RAMPs"/>
    <property type="match status" value="1"/>
</dbReference>
<dbReference type="GO" id="GO:0051607">
    <property type="term" value="P:defense response to virus"/>
    <property type="evidence" value="ECO:0007669"/>
    <property type="project" value="UniProtKB-KW"/>
</dbReference>
<dbReference type="HOGENOM" id="CLU_047795_0_0_2"/>
<protein>
    <submittedName>
        <fullName evidence="3">CRISPR-associated RAMP Cmr4</fullName>
    </submittedName>
</protein>
<evidence type="ECO:0000259" key="2">
    <source>
        <dbReference type="Pfam" id="PF03787"/>
    </source>
</evidence>